<name>A0ABU6GAK2_9BACL</name>
<dbReference type="PANTHER" id="PTHR35004">
    <property type="entry name" value="TRANSPOSASE RV3428C-RELATED"/>
    <property type="match status" value="1"/>
</dbReference>
<dbReference type="RefSeq" id="WP_326073833.1">
    <property type="nucleotide sequence ID" value="NZ_JARLKY010000056.1"/>
</dbReference>
<organism evidence="2 3">
    <name type="scientific">Paenibacillus alba</name>
    <dbReference type="NCBI Taxonomy" id="1197127"/>
    <lineage>
        <taxon>Bacteria</taxon>
        <taxon>Bacillati</taxon>
        <taxon>Bacillota</taxon>
        <taxon>Bacilli</taxon>
        <taxon>Bacillales</taxon>
        <taxon>Paenibacillaceae</taxon>
        <taxon>Paenibacillus</taxon>
    </lineage>
</organism>
<dbReference type="EMBL" id="JARLKY010000056">
    <property type="protein sequence ID" value="MEC0229764.1"/>
    <property type="molecule type" value="Genomic_DNA"/>
</dbReference>
<dbReference type="PROSITE" id="PS50994">
    <property type="entry name" value="INTEGRASE"/>
    <property type="match status" value="1"/>
</dbReference>
<accession>A0ABU6GAK2</accession>
<protein>
    <submittedName>
        <fullName evidence="2">DDE-type integrase/transposase/recombinase</fullName>
    </submittedName>
</protein>
<evidence type="ECO:0000313" key="2">
    <source>
        <dbReference type="EMBL" id="MEC0229764.1"/>
    </source>
</evidence>
<dbReference type="Pfam" id="PF09299">
    <property type="entry name" value="Mu-transpos_C"/>
    <property type="match status" value="1"/>
</dbReference>
<evidence type="ECO:0000259" key="1">
    <source>
        <dbReference type="PROSITE" id="PS50994"/>
    </source>
</evidence>
<dbReference type="PANTHER" id="PTHR35004:SF6">
    <property type="entry name" value="TRANSPOSASE"/>
    <property type="match status" value="1"/>
</dbReference>
<dbReference type="Proteomes" id="UP001338137">
    <property type="component" value="Unassembled WGS sequence"/>
</dbReference>
<evidence type="ECO:0000313" key="3">
    <source>
        <dbReference type="Proteomes" id="UP001338137"/>
    </source>
</evidence>
<dbReference type="SUPFAM" id="SSF46689">
    <property type="entry name" value="Homeodomain-like"/>
    <property type="match status" value="1"/>
</dbReference>
<comment type="caution">
    <text evidence="2">The sequence shown here is derived from an EMBL/GenBank/DDBJ whole genome shotgun (WGS) entry which is preliminary data.</text>
</comment>
<dbReference type="Pfam" id="PF00665">
    <property type="entry name" value="rve"/>
    <property type="match status" value="1"/>
</dbReference>
<gene>
    <name evidence="2" type="ORF">P4I72_21780</name>
</gene>
<dbReference type="SUPFAM" id="SSF53098">
    <property type="entry name" value="Ribonuclease H-like"/>
    <property type="match status" value="1"/>
</dbReference>
<dbReference type="InterPro" id="IPR036397">
    <property type="entry name" value="RNaseH_sf"/>
</dbReference>
<dbReference type="InterPro" id="IPR015378">
    <property type="entry name" value="Transposase-like_Mu_C"/>
</dbReference>
<dbReference type="InterPro" id="IPR009057">
    <property type="entry name" value="Homeodomain-like_sf"/>
</dbReference>
<reference evidence="2 3" key="1">
    <citation type="submission" date="2023-03" db="EMBL/GenBank/DDBJ databases">
        <title>Bacillus Genome Sequencing.</title>
        <authorList>
            <person name="Dunlap C."/>
        </authorList>
    </citation>
    <scope>NUCLEOTIDE SEQUENCE [LARGE SCALE GENOMIC DNA]</scope>
    <source>
        <strain evidence="2 3">BD-533</strain>
    </source>
</reference>
<dbReference type="Gene3D" id="3.30.420.10">
    <property type="entry name" value="Ribonuclease H-like superfamily/Ribonuclease H"/>
    <property type="match status" value="1"/>
</dbReference>
<proteinExistence type="predicted"/>
<dbReference type="InterPro" id="IPR001584">
    <property type="entry name" value="Integrase_cat-core"/>
</dbReference>
<keyword evidence="3" id="KW-1185">Reference proteome</keyword>
<feature type="domain" description="Integrase catalytic" evidence="1">
    <location>
        <begin position="155"/>
        <end position="331"/>
    </location>
</feature>
<dbReference type="InterPro" id="IPR012337">
    <property type="entry name" value="RNaseH-like_sf"/>
</dbReference>
<sequence>MDSTLQEQLAAFRYSLIAPIVCRQTPMQTGELQAYLEQTSDQTYRIPGSNRTQVSVRTLERYLSQYRRGEWDALKPKPRGNNGGSRLDPAVREQAIQLRKERPERSVEQIIFLLEESGAALPGTVAASTLARHLKKAGATRIELQSVATGERFRRYEAEDIHLLWQFDYKHFVYLPDPKDPKKKKKTILFAILDDYSRVIVQAQFYWDEKLPRTEDSLKKAILRYGIPEQFYCDNGAAFSSHHLTRICGRLGVRLSHSKPYRSQGRGKIERFFQFVDTSFKPEVYQQVENGSLQTIEDLNKVLWSWLDGYYHKREHGTTKESPAVRAEKSSRTTKRKSLDELTEIFLWEETRTVDGTSCVSLQGNSYEVDGVSSGQKVQLRYDPFDLSLIQVWSKGMKKPNAKPMTVLRYQDRRIKPQTPEPAVILNETEGQLSFFELAEQKRREGWGQDPLEFAPKQGGEQL</sequence>